<evidence type="ECO:0000256" key="1">
    <source>
        <dbReference type="ARBA" id="ARBA00022801"/>
    </source>
</evidence>
<dbReference type="InterPro" id="IPR029058">
    <property type="entry name" value="AB_hydrolase_fold"/>
</dbReference>
<evidence type="ECO:0000313" key="4">
    <source>
        <dbReference type="Proteomes" id="UP001500459"/>
    </source>
</evidence>
<accession>A0ABP7XG28</accession>
<dbReference type="Gene3D" id="3.40.50.1820">
    <property type="entry name" value="alpha/beta hydrolase"/>
    <property type="match status" value="1"/>
</dbReference>
<sequence>MTSNNQEKKSSIDNPIEIVGNGKKIIVFIHHFGGTKDSWKWLTNKIDKDFRCILITLPGFGNTDRLKKICMEEFAIFINDTIRSLNLNKYILCGHSMGAKLALYAASLNKSHKPEKIILIAPSPPTMEYMTKEEKDRMLIHPNITIATETVKKSTIKKLSKRKFNFAISSQLQVEEDTWKWWLETGMNKNIVTSISSLKIPSYVICSSKDPVIDMNVIYNYTIPYVYKPSIFILTSVGHLIPLEIPGKLAKHITRVINMTET</sequence>
<keyword evidence="1 3" id="KW-0378">Hydrolase</keyword>
<reference evidence="4" key="1">
    <citation type="journal article" date="2019" name="Int. J. Syst. Evol. Microbiol.">
        <title>The Global Catalogue of Microorganisms (GCM) 10K type strain sequencing project: providing services to taxonomists for standard genome sequencing and annotation.</title>
        <authorList>
            <consortium name="The Broad Institute Genomics Platform"/>
            <consortium name="The Broad Institute Genome Sequencing Center for Infectious Disease"/>
            <person name="Wu L."/>
            <person name="Ma J."/>
        </authorList>
    </citation>
    <scope>NUCLEOTIDE SEQUENCE [LARGE SCALE GENOMIC DNA]</scope>
    <source>
        <strain evidence="4">JCM 17106</strain>
    </source>
</reference>
<dbReference type="InterPro" id="IPR050266">
    <property type="entry name" value="AB_hydrolase_sf"/>
</dbReference>
<gene>
    <name evidence="3" type="ORF">GCM10022393_15350</name>
</gene>
<dbReference type="InterPro" id="IPR000073">
    <property type="entry name" value="AB_hydrolase_1"/>
</dbReference>
<dbReference type="RefSeq" id="WP_344926170.1">
    <property type="nucleotide sequence ID" value="NZ_BAABCW010000004.1"/>
</dbReference>
<organism evidence="3 4">
    <name type="scientific">Aquimarina addita</name>
    <dbReference type="NCBI Taxonomy" id="870485"/>
    <lineage>
        <taxon>Bacteria</taxon>
        <taxon>Pseudomonadati</taxon>
        <taxon>Bacteroidota</taxon>
        <taxon>Flavobacteriia</taxon>
        <taxon>Flavobacteriales</taxon>
        <taxon>Flavobacteriaceae</taxon>
        <taxon>Aquimarina</taxon>
    </lineage>
</organism>
<dbReference type="Proteomes" id="UP001500459">
    <property type="component" value="Unassembled WGS sequence"/>
</dbReference>
<protein>
    <submittedName>
        <fullName evidence="3">Alpha/beta hydrolase</fullName>
    </submittedName>
</protein>
<evidence type="ECO:0000259" key="2">
    <source>
        <dbReference type="Pfam" id="PF00561"/>
    </source>
</evidence>
<feature type="domain" description="AB hydrolase-1" evidence="2">
    <location>
        <begin position="25"/>
        <end position="129"/>
    </location>
</feature>
<dbReference type="PANTHER" id="PTHR43798:SF31">
    <property type="entry name" value="AB HYDROLASE SUPERFAMILY PROTEIN YCLE"/>
    <property type="match status" value="1"/>
</dbReference>
<name>A0ABP7XG28_9FLAO</name>
<dbReference type="SUPFAM" id="SSF53474">
    <property type="entry name" value="alpha/beta-Hydrolases"/>
    <property type="match status" value="1"/>
</dbReference>
<dbReference type="Pfam" id="PF00561">
    <property type="entry name" value="Abhydrolase_1"/>
    <property type="match status" value="1"/>
</dbReference>
<keyword evidence="4" id="KW-1185">Reference proteome</keyword>
<dbReference type="PANTHER" id="PTHR43798">
    <property type="entry name" value="MONOACYLGLYCEROL LIPASE"/>
    <property type="match status" value="1"/>
</dbReference>
<proteinExistence type="predicted"/>
<dbReference type="GO" id="GO:0016787">
    <property type="term" value="F:hydrolase activity"/>
    <property type="evidence" value="ECO:0007669"/>
    <property type="project" value="UniProtKB-KW"/>
</dbReference>
<evidence type="ECO:0000313" key="3">
    <source>
        <dbReference type="EMBL" id="GAA4115259.1"/>
    </source>
</evidence>
<comment type="caution">
    <text evidence="3">The sequence shown here is derived from an EMBL/GenBank/DDBJ whole genome shotgun (WGS) entry which is preliminary data.</text>
</comment>
<dbReference type="EMBL" id="BAABCW010000004">
    <property type="protein sequence ID" value="GAA4115259.1"/>
    <property type="molecule type" value="Genomic_DNA"/>
</dbReference>